<reference evidence="1 2" key="1">
    <citation type="journal article" date="2017" name="Environ. Microbiol.">
        <title>Decay of the glycolytic pathway and adaptation to intranuclear parasitism within Enterocytozoonidae microsporidia.</title>
        <authorList>
            <person name="Wiredu Boakye D."/>
            <person name="Jaroenlak P."/>
            <person name="Prachumwat A."/>
            <person name="Williams T.A."/>
            <person name="Bateman K.S."/>
            <person name="Itsathitphaisarn O."/>
            <person name="Sritunyalucksana K."/>
            <person name="Paszkiewicz K.H."/>
            <person name="Moore K.A."/>
            <person name="Stentiford G.D."/>
            <person name="Williams B.A."/>
        </authorList>
    </citation>
    <scope>NUCLEOTIDE SEQUENCE [LARGE SCALE GENOMIC DNA]</scope>
    <source>
        <strain evidence="1 2">GB1</strain>
    </source>
</reference>
<protein>
    <submittedName>
        <fullName evidence="1">Uncharacterized protein</fullName>
    </submittedName>
</protein>
<evidence type="ECO:0000313" key="1">
    <source>
        <dbReference type="EMBL" id="ORD95808.1"/>
    </source>
</evidence>
<proteinExistence type="predicted"/>
<evidence type="ECO:0000313" key="2">
    <source>
        <dbReference type="Proteomes" id="UP000192356"/>
    </source>
</evidence>
<dbReference type="EMBL" id="LVKB01000178">
    <property type="protein sequence ID" value="ORD95808.1"/>
    <property type="molecule type" value="Genomic_DNA"/>
</dbReference>
<name>A0A1X0Q7S1_9MICR</name>
<dbReference type="AlphaFoldDB" id="A0A1X0Q7S1"/>
<gene>
    <name evidence="1" type="ORF">HERIO_2194</name>
</gene>
<accession>A0A1X0Q7S1</accession>
<sequence>MKQSFFIKSKNNSEEECYTVTRGDIKFLYKGTEHDIFSGYIKSLEKGGLLEDGRNVVGSVIIIIITIAVNLKQKEFQIFK</sequence>
<comment type="caution">
    <text evidence="1">The sequence shown here is derived from an EMBL/GenBank/DDBJ whole genome shotgun (WGS) entry which is preliminary data.</text>
</comment>
<keyword evidence="2" id="KW-1185">Reference proteome</keyword>
<dbReference type="Proteomes" id="UP000192356">
    <property type="component" value="Unassembled WGS sequence"/>
</dbReference>
<dbReference type="VEuPathDB" id="MicrosporidiaDB:HERIO_2194"/>
<organism evidence="1 2">
    <name type="scientific">Hepatospora eriocheir</name>
    <dbReference type="NCBI Taxonomy" id="1081669"/>
    <lineage>
        <taxon>Eukaryota</taxon>
        <taxon>Fungi</taxon>
        <taxon>Fungi incertae sedis</taxon>
        <taxon>Microsporidia</taxon>
        <taxon>Hepatosporidae</taxon>
        <taxon>Hepatospora</taxon>
    </lineage>
</organism>